<dbReference type="AlphaFoldDB" id="A0AA36IAB1"/>
<evidence type="ECO:0000313" key="2">
    <source>
        <dbReference type="EMBL" id="CAJ1383632.1"/>
    </source>
</evidence>
<gene>
    <name evidence="2" type="ORF">EVOR1521_LOCUS10711</name>
</gene>
<reference evidence="2" key="1">
    <citation type="submission" date="2023-08" db="EMBL/GenBank/DDBJ databases">
        <authorList>
            <person name="Chen Y."/>
            <person name="Shah S."/>
            <person name="Dougan E. K."/>
            <person name="Thang M."/>
            <person name="Chan C."/>
        </authorList>
    </citation>
    <scope>NUCLEOTIDE SEQUENCE</scope>
</reference>
<feature type="coiled-coil region" evidence="1">
    <location>
        <begin position="90"/>
        <end position="117"/>
    </location>
</feature>
<dbReference type="EMBL" id="CAUJNA010001035">
    <property type="protein sequence ID" value="CAJ1383632.1"/>
    <property type="molecule type" value="Genomic_DNA"/>
</dbReference>
<evidence type="ECO:0000256" key="1">
    <source>
        <dbReference type="SAM" id="Coils"/>
    </source>
</evidence>
<protein>
    <submittedName>
        <fullName evidence="2">Uncharacterized protein</fullName>
    </submittedName>
</protein>
<evidence type="ECO:0000313" key="3">
    <source>
        <dbReference type="Proteomes" id="UP001178507"/>
    </source>
</evidence>
<accession>A0AA36IAB1</accession>
<proteinExistence type="predicted"/>
<comment type="caution">
    <text evidence="2">The sequence shown here is derived from an EMBL/GenBank/DDBJ whole genome shotgun (WGS) entry which is preliminary data.</text>
</comment>
<keyword evidence="3" id="KW-1185">Reference proteome</keyword>
<name>A0AA36IAB1_9DINO</name>
<keyword evidence="1" id="KW-0175">Coiled coil</keyword>
<sequence>MLEASQCLQDVRGGWHEAQARASLRPEMSAALEEVYQQWLQEEAGGALQPRDVPGVSPVMQYLAEFCCQGPKQRICRLSELHAAAVPVKKEARAEEIQALRRKVAELEHQAQQLLNAAPADGALLLDLQQTLVPGRFVHWEGLTGCVVACDSEAAIAFPDLEAAVWLPRAALRPDYAKELLSRPGSRVRYGRHERAVVCGRAAPFCAVVELLTPDGCKQRAKLQDLSKAAPSVERPAVGDLVTYKNGEELDGMVVQSNDLGLCIRCGLKRGIEDVLLSPAEADQALAQGVLRLSELNTLEPGMFVTRGEEVGVLFAIHADCSAVVDFIGARGWRGPLRSLAVLAAGSVQDEALAMCASISELLALSEAMTKCGALPQRLNQSLKAWPELHQTGQC</sequence>
<organism evidence="2 3">
    <name type="scientific">Effrenium voratum</name>
    <dbReference type="NCBI Taxonomy" id="2562239"/>
    <lineage>
        <taxon>Eukaryota</taxon>
        <taxon>Sar</taxon>
        <taxon>Alveolata</taxon>
        <taxon>Dinophyceae</taxon>
        <taxon>Suessiales</taxon>
        <taxon>Symbiodiniaceae</taxon>
        <taxon>Effrenium</taxon>
    </lineage>
</organism>
<dbReference type="Proteomes" id="UP001178507">
    <property type="component" value="Unassembled WGS sequence"/>
</dbReference>